<dbReference type="HOGENOM" id="CLU_098620_0_0_14"/>
<name>H6N648_MYCHN</name>
<dbReference type="STRING" id="1111676.MHC_01270"/>
<protein>
    <submittedName>
        <fullName evidence="1">Uncharacterized protein</fullName>
    </submittedName>
</protein>
<dbReference type="KEGG" id="mhe:MHC_01270"/>
<dbReference type="Proteomes" id="UP000009135">
    <property type="component" value="Chromosome"/>
</dbReference>
<sequence>MTPVFKVTSTLVAASITTAGSIYFGTDLFREKNVVTKKTIVSLIAKKHPQKRLITSNSISDVYWKKAYRIYREENKGHDKGQDSWKLDGWTRPSEVSNEVDTTTEFISRCNSNQLVEVEGEDDFLYQQVLRYCTRDTLVKDLIEERSGKRLISSVNGQDTEAWNAAWGLYKTSNNISGKSKDTWEFSDWDSKKGGNDLPQDFKTKCDEKAKMPAFELENENYKNVLSWCTTNK</sequence>
<dbReference type="OrthoDB" id="191465at2"/>
<gene>
    <name evidence="1" type="ordered locus">MHC_01270</name>
</gene>
<reference evidence="1 2" key="1">
    <citation type="journal article" date="2012" name="J. Bacteriol.">
        <title>Complete genome sequence of Mycoplasma haemocanis strain Illinois.</title>
        <authorList>
            <person name="do Nascimento N.C."/>
            <person name="Guimaraes A.M."/>
            <person name="Santos A.P."/>
            <person name="Sanmiguel P.J."/>
            <person name="Messick J.B."/>
        </authorList>
    </citation>
    <scope>NUCLEOTIDE SEQUENCE [LARGE SCALE GENOMIC DNA]</scope>
    <source>
        <strain evidence="1 2">Illinois</strain>
    </source>
</reference>
<organism evidence="1 2">
    <name type="scientific">Mycoplasma haemocanis (strain Illinois)</name>
    <dbReference type="NCBI Taxonomy" id="1111676"/>
    <lineage>
        <taxon>Bacteria</taxon>
        <taxon>Bacillati</taxon>
        <taxon>Mycoplasmatota</taxon>
        <taxon>Mollicutes</taxon>
        <taxon>Mycoplasmataceae</taxon>
        <taxon>Mycoplasma</taxon>
    </lineage>
</organism>
<keyword evidence="2" id="KW-1185">Reference proteome</keyword>
<dbReference type="EMBL" id="CP003199">
    <property type="protein sequence ID" value="AEW45120.1"/>
    <property type="molecule type" value="Genomic_DNA"/>
</dbReference>
<dbReference type="AlphaFoldDB" id="H6N648"/>
<evidence type="ECO:0000313" key="1">
    <source>
        <dbReference type="EMBL" id="AEW45120.1"/>
    </source>
</evidence>
<proteinExistence type="predicted"/>
<accession>H6N648</accession>
<evidence type="ECO:0000313" key="2">
    <source>
        <dbReference type="Proteomes" id="UP000009135"/>
    </source>
</evidence>